<dbReference type="AlphaFoldDB" id="A0A6J5B4C7"/>
<name>A0A6J5B4C7_9BURK</name>
<evidence type="ECO:0000313" key="4">
    <source>
        <dbReference type="Proteomes" id="UP000494205"/>
    </source>
</evidence>
<accession>A0A6J5B4C7</accession>
<sequence length="116" mass="12715">MKRIGLALLMATLAPATFAAGTYSEVWNPPEARGTMPKHVRATRKVSSHRRVITHTVKVHARRAPTPAPKLMAKQRNMQEPVPATEPDISDIPRQITPEGNVLRVTAHGAEAKVAR</sequence>
<evidence type="ECO:0000313" key="3">
    <source>
        <dbReference type="EMBL" id="CAB3690710.1"/>
    </source>
</evidence>
<protein>
    <recommendedName>
        <fullName evidence="5">DUF4148 domain-containing protein</fullName>
    </recommendedName>
</protein>
<dbReference type="Proteomes" id="UP000494205">
    <property type="component" value="Unassembled WGS sequence"/>
</dbReference>
<gene>
    <name evidence="3" type="ORF">LMG27174_03153</name>
</gene>
<evidence type="ECO:0000256" key="1">
    <source>
        <dbReference type="SAM" id="MobiDB-lite"/>
    </source>
</evidence>
<proteinExistence type="predicted"/>
<dbReference type="EMBL" id="CADIJZ010000010">
    <property type="protein sequence ID" value="CAB3690710.1"/>
    <property type="molecule type" value="Genomic_DNA"/>
</dbReference>
<reference evidence="3 4" key="1">
    <citation type="submission" date="2020-04" db="EMBL/GenBank/DDBJ databases">
        <authorList>
            <person name="De Canck E."/>
        </authorList>
    </citation>
    <scope>NUCLEOTIDE SEQUENCE [LARGE SCALE GENOMIC DNA]</scope>
    <source>
        <strain evidence="3 4">LMG 27174</strain>
    </source>
</reference>
<feature type="signal peptide" evidence="2">
    <location>
        <begin position="1"/>
        <end position="19"/>
    </location>
</feature>
<evidence type="ECO:0000256" key="2">
    <source>
        <dbReference type="SAM" id="SignalP"/>
    </source>
</evidence>
<feature type="region of interest" description="Disordered" evidence="1">
    <location>
        <begin position="62"/>
        <end position="94"/>
    </location>
</feature>
<evidence type="ECO:0008006" key="5">
    <source>
        <dbReference type="Google" id="ProtNLM"/>
    </source>
</evidence>
<feature type="chain" id="PRO_5026971192" description="DUF4148 domain-containing protein" evidence="2">
    <location>
        <begin position="20"/>
        <end position="116"/>
    </location>
</feature>
<keyword evidence="2" id="KW-0732">Signal</keyword>
<organism evidence="3 4">
    <name type="scientific">Paraburkholderia rhynchosiae</name>
    <dbReference type="NCBI Taxonomy" id="487049"/>
    <lineage>
        <taxon>Bacteria</taxon>
        <taxon>Pseudomonadati</taxon>
        <taxon>Pseudomonadota</taxon>
        <taxon>Betaproteobacteria</taxon>
        <taxon>Burkholderiales</taxon>
        <taxon>Burkholderiaceae</taxon>
        <taxon>Paraburkholderia</taxon>
    </lineage>
</organism>